<accession>A0A0A9HS87</accession>
<protein>
    <submittedName>
        <fullName evidence="1">Uncharacterized protein</fullName>
    </submittedName>
</protein>
<sequence>MIAQIHEKKSKVTLFLISFSSRMKGLPTK</sequence>
<reference evidence="1" key="1">
    <citation type="submission" date="2014-09" db="EMBL/GenBank/DDBJ databases">
        <authorList>
            <person name="Magalhaes I.L.F."/>
            <person name="Oliveira U."/>
            <person name="Santos F.R."/>
            <person name="Vidigal T.H.D.A."/>
            <person name="Brescovit A.D."/>
            <person name="Santos A.J."/>
        </authorList>
    </citation>
    <scope>NUCLEOTIDE SEQUENCE</scope>
    <source>
        <tissue evidence="1">Shoot tissue taken approximately 20 cm above the soil surface</tissue>
    </source>
</reference>
<evidence type="ECO:0000313" key="1">
    <source>
        <dbReference type="EMBL" id="JAE35788.1"/>
    </source>
</evidence>
<reference evidence="1" key="2">
    <citation type="journal article" date="2015" name="Data Brief">
        <title>Shoot transcriptome of the giant reed, Arundo donax.</title>
        <authorList>
            <person name="Barrero R.A."/>
            <person name="Guerrero F.D."/>
            <person name="Moolhuijzen P."/>
            <person name="Goolsby J.A."/>
            <person name="Tidwell J."/>
            <person name="Bellgard S.E."/>
            <person name="Bellgard M.I."/>
        </authorList>
    </citation>
    <scope>NUCLEOTIDE SEQUENCE</scope>
    <source>
        <tissue evidence="1">Shoot tissue taken approximately 20 cm above the soil surface</tissue>
    </source>
</reference>
<proteinExistence type="predicted"/>
<organism evidence="1">
    <name type="scientific">Arundo donax</name>
    <name type="common">Giant reed</name>
    <name type="synonym">Donax arundinaceus</name>
    <dbReference type="NCBI Taxonomy" id="35708"/>
    <lineage>
        <taxon>Eukaryota</taxon>
        <taxon>Viridiplantae</taxon>
        <taxon>Streptophyta</taxon>
        <taxon>Embryophyta</taxon>
        <taxon>Tracheophyta</taxon>
        <taxon>Spermatophyta</taxon>
        <taxon>Magnoliopsida</taxon>
        <taxon>Liliopsida</taxon>
        <taxon>Poales</taxon>
        <taxon>Poaceae</taxon>
        <taxon>PACMAD clade</taxon>
        <taxon>Arundinoideae</taxon>
        <taxon>Arundineae</taxon>
        <taxon>Arundo</taxon>
    </lineage>
</organism>
<dbReference type="EMBL" id="GBRH01162108">
    <property type="protein sequence ID" value="JAE35788.1"/>
    <property type="molecule type" value="Transcribed_RNA"/>
</dbReference>
<name>A0A0A9HS87_ARUDO</name>
<dbReference type="AlphaFoldDB" id="A0A0A9HS87"/>